<dbReference type="RefSeq" id="WP_147013989.1">
    <property type="nucleotide sequence ID" value="NZ_VORB01000004.1"/>
</dbReference>
<protein>
    <submittedName>
        <fullName evidence="9">ComEC family competence protein</fullName>
    </submittedName>
</protein>
<evidence type="ECO:0000256" key="2">
    <source>
        <dbReference type="ARBA" id="ARBA00022475"/>
    </source>
</evidence>
<evidence type="ECO:0000256" key="6">
    <source>
        <dbReference type="SAM" id="Phobius"/>
    </source>
</evidence>
<dbReference type="Pfam" id="PF13567">
    <property type="entry name" value="DUF4131"/>
    <property type="match status" value="1"/>
</dbReference>
<keyword evidence="10" id="KW-1185">Reference proteome</keyword>
<feature type="transmembrane region" description="Helical" evidence="6">
    <location>
        <begin position="6"/>
        <end position="25"/>
    </location>
</feature>
<feature type="transmembrane region" description="Helical" evidence="6">
    <location>
        <begin position="340"/>
        <end position="361"/>
    </location>
</feature>
<organism evidence="9 10">
    <name type="scientific">Luteibaculum oceani</name>
    <dbReference type="NCBI Taxonomy" id="1294296"/>
    <lineage>
        <taxon>Bacteria</taxon>
        <taxon>Pseudomonadati</taxon>
        <taxon>Bacteroidota</taxon>
        <taxon>Flavobacteriia</taxon>
        <taxon>Flavobacteriales</taxon>
        <taxon>Luteibaculaceae</taxon>
        <taxon>Luteibaculum</taxon>
    </lineage>
</organism>
<feature type="domain" description="ComEC/Rec2-related protein" evidence="7">
    <location>
        <begin position="216"/>
        <end position="480"/>
    </location>
</feature>
<proteinExistence type="predicted"/>
<dbReference type="InterPro" id="IPR004477">
    <property type="entry name" value="ComEC_N"/>
</dbReference>
<name>A0A5C6V8J6_9FLAO</name>
<gene>
    <name evidence="9" type="ORF">FRX97_04860</name>
</gene>
<dbReference type="OrthoDB" id="9761531at2"/>
<evidence type="ECO:0000259" key="7">
    <source>
        <dbReference type="Pfam" id="PF03772"/>
    </source>
</evidence>
<dbReference type="Proteomes" id="UP000321168">
    <property type="component" value="Unassembled WGS sequence"/>
</dbReference>
<evidence type="ECO:0000256" key="1">
    <source>
        <dbReference type="ARBA" id="ARBA00004651"/>
    </source>
</evidence>
<dbReference type="PANTHER" id="PTHR30619:SF1">
    <property type="entry name" value="RECOMBINATION PROTEIN 2"/>
    <property type="match status" value="1"/>
</dbReference>
<dbReference type="PANTHER" id="PTHR30619">
    <property type="entry name" value="DNA INTERNALIZATION/COMPETENCE PROTEIN COMEC/REC2"/>
    <property type="match status" value="1"/>
</dbReference>
<feature type="domain" description="DUF4131" evidence="8">
    <location>
        <begin position="30"/>
        <end position="172"/>
    </location>
</feature>
<feature type="transmembrane region" description="Helical" evidence="6">
    <location>
        <begin position="313"/>
        <end position="334"/>
    </location>
</feature>
<feature type="transmembrane region" description="Helical" evidence="6">
    <location>
        <begin position="464"/>
        <end position="484"/>
    </location>
</feature>
<keyword evidence="5 6" id="KW-0472">Membrane</keyword>
<evidence type="ECO:0000256" key="5">
    <source>
        <dbReference type="ARBA" id="ARBA00023136"/>
    </source>
</evidence>
<feature type="transmembrane region" description="Helical" evidence="6">
    <location>
        <begin position="272"/>
        <end position="292"/>
    </location>
</feature>
<comment type="subcellular location">
    <subcellularLocation>
        <location evidence="1">Cell membrane</location>
        <topology evidence="1">Multi-pass membrane protein</topology>
    </subcellularLocation>
</comment>
<dbReference type="InterPro" id="IPR025405">
    <property type="entry name" value="DUF4131"/>
</dbReference>
<accession>A0A5C6V8J6</accession>
<evidence type="ECO:0000256" key="4">
    <source>
        <dbReference type="ARBA" id="ARBA00022989"/>
    </source>
</evidence>
<evidence type="ECO:0000259" key="8">
    <source>
        <dbReference type="Pfam" id="PF13567"/>
    </source>
</evidence>
<dbReference type="EMBL" id="VORB01000004">
    <property type="protein sequence ID" value="TXC81337.1"/>
    <property type="molecule type" value="Genomic_DNA"/>
</dbReference>
<feature type="transmembrane region" description="Helical" evidence="6">
    <location>
        <begin position="397"/>
        <end position="417"/>
    </location>
</feature>
<evidence type="ECO:0000313" key="10">
    <source>
        <dbReference type="Proteomes" id="UP000321168"/>
    </source>
</evidence>
<keyword evidence="4 6" id="KW-1133">Transmembrane helix</keyword>
<dbReference type="Pfam" id="PF03772">
    <property type="entry name" value="Competence"/>
    <property type="match status" value="1"/>
</dbReference>
<evidence type="ECO:0000256" key="3">
    <source>
        <dbReference type="ARBA" id="ARBA00022692"/>
    </source>
</evidence>
<feature type="transmembrane region" description="Helical" evidence="6">
    <location>
        <begin position="424"/>
        <end position="444"/>
    </location>
</feature>
<dbReference type="NCBIfam" id="TIGR00360">
    <property type="entry name" value="ComEC_N-term"/>
    <property type="match status" value="1"/>
</dbReference>
<keyword evidence="3 6" id="KW-0812">Transmembrane</keyword>
<sequence>MNPTTVPFLRVTLVAILAVVCRVFIFNATLPVILLAFVCVLALLFLDKLKRQYWSFAFTYLLTFCLVFVLCDHKIKQQERGDLLNPYSKVEIQKVRFGEKYARLWVKDLHSTNGMELYIPADSIKVDVFPGDLILVKNKFKPLVDNPIPGQFCYASYLARYGIYYQAFIQSGGDFQVVSSASFNLNKLAFKIASYLKRKYKKYGLDTHELGIASALIFGDKSELDRKIQGNFSTAGVMHVLAVSGLHLGIVYLIAVVLLRLKNKNTFSYYKLAMLLAVIWTYALVTGFSPSVQRAAVMFSFLAVSKKIARQASIYNVLAAAALVLIINNPLIIFEIGFQMSFTAILGILLLYPHISALITWRFKPWRFIWDLMAVSIAAQISTGILALFYFGQFPTYFLLANLVAIPLVTLLVWVGAICNISFLIFPWLSGVLVSGIGFLVELLNEFVSFVAGLPHASMVTHSFGIYELVFSLVGLIFLTASCYGSKALYRWGWRLCLLAMFIPISSEKATWAILKSGRDLIVASPKYGWVWKSNSETKIGDYQKSLSILGLDDFKVYQHPGFVDLALLNNRISVFNAQNIYVPRKDKKPETIILTEPIWDVGCLNEIDPKTMFLGPGLGAGYADWLYKQGLNFDIDLQHKERQGFFVQL</sequence>
<dbReference type="AlphaFoldDB" id="A0A5C6V8J6"/>
<evidence type="ECO:0000313" key="9">
    <source>
        <dbReference type="EMBL" id="TXC81337.1"/>
    </source>
</evidence>
<comment type="caution">
    <text evidence="9">The sequence shown here is derived from an EMBL/GenBank/DDBJ whole genome shotgun (WGS) entry which is preliminary data.</text>
</comment>
<dbReference type="InterPro" id="IPR052159">
    <property type="entry name" value="Competence_DNA_uptake"/>
</dbReference>
<reference evidence="9 10" key="1">
    <citation type="submission" date="2019-08" db="EMBL/GenBank/DDBJ databases">
        <title>Genome of Luteibaculum oceani JCM 18817.</title>
        <authorList>
            <person name="Bowman J.P."/>
        </authorList>
    </citation>
    <scope>NUCLEOTIDE SEQUENCE [LARGE SCALE GENOMIC DNA]</scope>
    <source>
        <strain evidence="9 10">JCM 18817</strain>
    </source>
</reference>
<feature type="transmembrane region" description="Helical" evidence="6">
    <location>
        <begin position="368"/>
        <end position="391"/>
    </location>
</feature>
<feature type="transmembrane region" description="Helical" evidence="6">
    <location>
        <begin position="52"/>
        <end position="71"/>
    </location>
</feature>
<feature type="transmembrane region" description="Helical" evidence="6">
    <location>
        <begin position="236"/>
        <end position="260"/>
    </location>
</feature>
<keyword evidence="2" id="KW-1003">Cell membrane</keyword>
<dbReference type="GO" id="GO:0005886">
    <property type="term" value="C:plasma membrane"/>
    <property type="evidence" value="ECO:0007669"/>
    <property type="project" value="UniProtKB-SubCell"/>
</dbReference>